<dbReference type="Proteomes" id="UP000051936">
    <property type="component" value="Unassembled WGS sequence"/>
</dbReference>
<proteinExistence type="predicted"/>
<gene>
    <name evidence="1" type="ORF">AOQ71_16150</name>
</gene>
<protein>
    <submittedName>
        <fullName evidence="1">Uncharacterized protein</fullName>
    </submittedName>
</protein>
<name>A0A0R3DSQ1_9BRAD</name>
<comment type="caution">
    <text evidence="1">The sequence shown here is derived from an EMBL/GenBank/DDBJ whole genome shotgun (WGS) entry which is preliminary data.</text>
</comment>
<evidence type="ECO:0000313" key="2">
    <source>
        <dbReference type="Proteomes" id="UP000051936"/>
    </source>
</evidence>
<dbReference type="EMBL" id="LJYG01000062">
    <property type="protein sequence ID" value="KRQ12673.1"/>
    <property type="molecule type" value="Genomic_DNA"/>
</dbReference>
<reference evidence="1 2" key="1">
    <citation type="submission" date="2015-09" db="EMBL/GenBank/DDBJ databases">
        <title>Draft Genome Sequence of Bradyrhizobium manausense Strain BR 3351T, a Novel Symbiotic Nitrogen-Fixing Alphaproteobacterium Isolated from Brazilian Amazon Rain Forest.</title>
        <authorList>
            <person name="De Araujo J.L."/>
            <person name="Zilli J.E."/>
        </authorList>
    </citation>
    <scope>NUCLEOTIDE SEQUENCE [LARGE SCALE GENOMIC DNA]</scope>
    <source>
        <strain evidence="1 2">BR3351</strain>
    </source>
</reference>
<dbReference type="STRING" id="989370.AOQ71_16150"/>
<sequence length="139" mass="15563">MRSDRLRDIPHIGRFHPHLQAALRDTLAIRRCDHDHVTVEIPDPEFPMPRVRVDVDVADDVGFKVPGPKDHFVEIIDFEPEQNSIADGLVDVAKRTMMVISIPVVQLQDQPVTPPLARVVPWVPKPLIFGSAMPADAAE</sequence>
<accession>A0A0R3DSQ1</accession>
<keyword evidence="2" id="KW-1185">Reference proteome</keyword>
<evidence type="ECO:0000313" key="1">
    <source>
        <dbReference type="EMBL" id="KRQ12673.1"/>
    </source>
</evidence>
<dbReference type="AlphaFoldDB" id="A0A0R3DSQ1"/>
<organism evidence="1 2">
    <name type="scientific">Bradyrhizobium manausense</name>
    <dbReference type="NCBI Taxonomy" id="989370"/>
    <lineage>
        <taxon>Bacteria</taxon>
        <taxon>Pseudomonadati</taxon>
        <taxon>Pseudomonadota</taxon>
        <taxon>Alphaproteobacteria</taxon>
        <taxon>Hyphomicrobiales</taxon>
        <taxon>Nitrobacteraceae</taxon>
        <taxon>Bradyrhizobium</taxon>
    </lineage>
</organism>